<feature type="compositionally biased region" description="Polar residues" evidence="1">
    <location>
        <begin position="330"/>
        <end position="339"/>
    </location>
</feature>
<evidence type="ECO:0000256" key="1">
    <source>
        <dbReference type="SAM" id="MobiDB-lite"/>
    </source>
</evidence>
<keyword evidence="2" id="KW-0732">Signal</keyword>
<name>A0A8H3FCL5_9LECA</name>
<dbReference type="AlphaFoldDB" id="A0A8H3FCL5"/>
<evidence type="ECO:0000256" key="2">
    <source>
        <dbReference type="SAM" id="SignalP"/>
    </source>
</evidence>
<dbReference type="EMBL" id="CAJPDQ010000013">
    <property type="protein sequence ID" value="CAF9918351.1"/>
    <property type="molecule type" value="Genomic_DNA"/>
</dbReference>
<proteinExistence type="predicted"/>
<protein>
    <submittedName>
        <fullName evidence="3">Uncharacterized protein</fullName>
    </submittedName>
</protein>
<accession>A0A8H3FCL5</accession>
<keyword evidence="4" id="KW-1185">Reference proteome</keyword>
<gene>
    <name evidence="3" type="ORF">GOMPHAMPRED_001497</name>
</gene>
<dbReference type="Proteomes" id="UP000664169">
    <property type="component" value="Unassembled WGS sequence"/>
</dbReference>
<reference evidence="3" key="1">
    <citation type="submission" date="2021-03" db="EMBL/GenBank/DDBJ databases">
        <authorList>
            <person name="Tagirdzhanova G."/>
        </authorList>
    </citation>
    <scope>NUCLEOTIDE SEQUENCE</scope>
</reference>
<evidence type="ECO:0000313" key="4">
    <source>
        <dbReference type="Proteomes" id="UP000664169"/>
    </source>
</evidence>
<feature type="region of interest" description="Disordered" evidence="1">
    <location>
        <begin position="315"/>
        <end position="419"/>
    </location>
</feature>
<feature type="compositionally biased region" description="Low complexity" evidence="1">
    <location>
        <begin position="343"/>
        <end position="411"/>
    </location>
</feature>
<sequence>MVSSISFGATFALFLSAVHARALPQVQPQASPQQQQTPAAQAPSQIGAITAGVYSAMRNNPNEPNGVLISIPYQTTTVTVTANIAAFTSAAVPQGPAQSGNGLIGNPQTQAIPTPSSIPAGVFPPGYATAGTGGLLPFMPSGTGSGYNPMATGAFISAVMPGIQASVASEVQSLLNPLATQLSAATAVTTPQAIAPTQPVAQQQPVTITVQNVQTVQVPTTIVQSIQVPTTIVQSVQVPTTVVNTVPVPTTISQATTVTQPVTVTVSNLVVSTPSAVGNTVPVPFASNSAAPFPFPSGIPSGSLATGALPTGTYPSGTGVSPSAGLLPSGTGSVSQSTPAAIPQPLSPSVTVPQPSVPALQPSLSTPAASPVVPASTPASTPVSSGSSSSSSSGLSSGLSSPPGASTPGGSFQAIPGSSFSQGIINRRHARDFVSHHMINA</sequence>
<organism evidence="3 4">
    <name type="scientific">Gomphillus americanus</name>
    <dbReference type="NCBI Taxonomy" id="1940652"/>
    <lineage>
        <taxon>Eukaryota</taxon>
        <taxon>Fungi</taxon>
        <taxon>Dikarya</taxon>
        <taxon>Ascomycota</taxon>
        <taxon>Pezizomycotina</taxon>
        <taxon>Lecanoromycetes</taxon>
        <taxon>OSLEUM clade</taxon>
        <taxon>Ostropomycetidae</taxon>
        <taxon>Ostropales</taxon>
        <taxon>Graphidaceae</taxon>
        <taxon>Gomphilloideae</taxon>
        <taxon>Gomphillus</taxon>
    </lineage>
</organism>
<feature type="chain" id="PRO_5034217070" evidence="2">
    <location>
        <begin position="21"/>
        <end position="441"/>
    </location>
</feature>
<evidence type="ECO:0000313" key="3">
    <source>
        <dbReference type="EMBL" id="CAF9918351.1"/>
    </source>
</evidence>
<comment type="caution">
    <text evidence="3">The sequence shown here is derived from an EMBL/GenBank/DDBJ whole genome shotgun (WGS) entry which is preliminary data.</text>
</comment>
<feature type="signal peptide" evidence="2">
    <location>
        <begin position="1"/>
        <end position="20"/>
    </location>
</feature>